<proteinExistence type="predicted"/>
<gene>
    <name evidence="1" type="ORF">EVA_17921</name>
</gene>
<name>J9FGC5_9ZZZZ</name>
<protein>
    <submittedName>
        <fullName evidence="1">Uncharacterized protein</fullName>
    </submittedName>
</protein>
<organism evidence="1">
    <name type="scientific">gut metagenome</name>
    <dbReference type="NCBI Taxonomy" id="749906"/>
    <lineage>
        <taxon>unclassified sequences</taxon>
        <taxon>metagenomes</taxon>
        <taxon>organismal metagenomes</taxon>
    </lineage>
</organism>
<sequence>MIDGIPISSKITVFFPPDNASTASFISSKFPISYSSIPHRYTVQLLMSKGTGFFNVILTLVSSIPSCACFPNAGLGISTSVYFLAGISTCAT</sequence>
<dbReference type="EMBL" id="AMCI01006656">
    <property type="protein sequence ID" value="EJW93971.1"/>
    <property type="molecule type" value="Genomic_DNA"/>
</dbReference>
<dbReference type="AlphaFoldDB" id="J9FGC5"/>
<comment type="caution">
    <text evidence="1">The sequence shown here is derived from an EMBL/GenBank/DDBJ whole genome shotgun (WGS) entry which is preliminary data.</text>
</comment>
<accession>J9FGC5</accession>
<reference evidence="1" key="1">
    <citation type="journal article" date="2012" name="PLoS ONE">
        <title>Gene sets for utilization of primary and secondary nutrition supplies in the distal gut of endangered iberian lynx.</title>
        <authorList>
            <person name="Alcaide M."/>
            <person name="Messina E."/>
            <person name="Richter M."/>
            <person name="Bargiela R."/>
            <person name="Peplies J."/>
            <person name="Huws S.A."/>
            <person name="Newbold C.J."/>
            <person name="Golyshin P.N."/>
            <person name="Simon M.A."/>
            <person name="Lopez G."/>
            <person name="Yakimov M.M."/>
            <person name="Ferrer M."/>
        </authorList>
    </citation>
    <scope>NUCLEOTIDE SEQUENCE</scope>
</reference>
<evidence type="ECO:0000313" key="1">
    <source>
        <dbReference type="EMBL" id="EJW93971.1"/>
    </source>
</evidence>